<feature type="region of interest" description="Disordered" evidence="4">
    <location>
        <begin position="1"/>
        <end position="61"/>
    </location>
</feature>
<dbReference type="GO" id="GO:0015833">
    <property type="term" value="P:peptide transport"/>
    <property type="evidence" value="ECO:0007669"/>
    <property type="project" value="TreeGrafter"/>
</dbReference>
<comment type="caution">
    <text evidence="7">The sequence shown here is derived from an EMBL/GenBank/DDBJ whole genome shotgun (WGS) entry which is preliminary data.</text>
</comment>
<keyword evidence="5" id="KW-0812">Transmembrane</keyword>
<evidence type="ECO:0000313" key="8">
    <source>
        <dbReference type="Proteomes" id="UP000292781"/>
    </source>
</evidence>
<evidence type="ECO:0000259" key="6">
    <source>
        <dbReference type="Pfam" id="PF00496"/>
    </source>
</evidence>
<keyword evidence="5" id="KW-1133">Transmembrane helix</keyword>
<evidence type="ECO:0000256" key="2">
    <source>
        <dbReference type="ARBA" id="ARBA00005695"/>
    </source>
</evidence>
<dbReference type="GO" id="GO:1904680">
    <property type="term" value="F:peptide transmembrane transporter activity"/>
    <property type="evidence" value="ECO:0007669"/>
    <property type="project" value="TreeGrafter"/>
</dbReference>
<feature type="region of interest" description="Disordered" evidence="4">
    <location>
        <begin position="71"/>
        <end position="90"/>
    </location>
</feature>
<dbReference type="SUPFAM" id="SSF53850">
    <property type="entry name" value="Periplasmic binding protein-like II"/>
    <property type="match status" value="1"/>
</dbReference>
<dbReference type="InterPro" id="IPR000914">
    <property type="entry name" value="SBP_5_dom"/>
</dbReference>
<evidence type="ECO:0000256" key="4">
    <source>
        <dbReference type="SAM" id="MobiDB-lite"/>
    </source>
</evidence>
<dbReference type="PANTHER" id="PTHR30290">
    <property type="entry name" value="PERIPLASMIC BINDING COMPONENT OF ABC TRANSPORTER"/>
    <property type="match status" value="1"/>
</dbReference>
<evidence type="ECO:0000313" key="7">
    <source>
        <dbReference type="EMBL" id="TBW33015.1"/>
    </source>
</evidence>
<dbReference type="Pfam" id="PF00496">
    <property type="entry name" value="SBP_bac_5"/>
    <property type="match status" value="1"/>
</dbReference>
<evidence type="ECO:0000256" key="3">
    <source>
        <dbReference type="ARBA" id="ARBA00022729"/>
    </source>
</evidence>
<dbReference type="Proteomes" id="UP000292781">
    <property type="component" value="Unassembled WGS sequence"/>
</dbReference>
<reference evidence="7 8" key="1">
    <citation type="submission" date="2019-02" db="EMBL/GenBank/DDBJ databases">
        <title>Siculibacillus lacustris gen. nov., sp. nov., a new rosette-forming bacterium isolated from a freshwater crater lake (Lake St. Ana, Romania).</title>
        <authorList>
            <person name="Felfoldi T."/>
            <person name="Marton Z."/>
            <person name="Szabo A."/>
            <person name="Mentes A."/>
            <person name="Boka K."/>
            <person name="Marialigeti K."/>
            <person name="Mathe I."/>
            <person name="Koncz M."/>
            <person name="Schumann P."/>
            <person name="Toth E."/>
        </authorList>
    </citation>
    <scope>NUCLEOTIDE SEQUENCE [LARGE SCALE GENOMIC DNA]</scope>
    <source>
        <strain evidence="7 8">SA-279</strain>
    </source>
</reference>
<evidence type="ECO:0000256" key="5">
    <source>
        <dbReference type="SAM" id="Phobius"/>
    </source>
</evidence>
<dbReference type="CDD" id="cd08497">
    <property type="entry name" value="MbnE-like"/>
    <property type="match status" value="1"/>
</dbReference>
<proteinExistence type="inferred from homology"/>
<dbReference type="GO" id="GO:0030288">
    <property type="term" value="C:outer membrane-bounded periplasmic space"/>
    <property type="evidence" value="ECO:0007669"/>
    <property type="project" value="TreeGrafter"/>
</dbReference>
<dbReference type="AlphaFoldDB" id="A0A4Q9VE32"/>
<evidence type="ECO:0000256" key="1">
    <source>
        <dbReference type="ARBA" id="ARBA00004418"/>
    </source>
</evidence>
<dbReference type="InterPro" id="IPR039424">
    <property type="entry name" value="SBP_5"/>
</dbReference>
<dbReference type="OrthoDB" id="9803988at2"/>
<feature type="domain" description="Solute-binding protein family 5" evidence="6">
    <location>
        <begin position="208"/>
        <end position="614"/>
    </location>
</feature>
<dbReference type="PANTHER" id="PTHR30290:SF64">
    <property type="entry name" value="ABC TRANSPORTER PERIPLASMIC BINDING PROTEIN"/>
    <property type="match status" value="1"/>
</dbReference>
<sequence length="705" mass="77168">MRAPRRRRRVRNDRRSGRKRVAPVGRRCIASPPSDFQRSRRTFPTTPNAGPGAARHGGGAHGRIRAPEIRERGSSVTVSPPPSAFGPAAVAAPSRASTPATRCLARIAAAALGLGALLPIAPATAEPLAAIALHGRPALAAGFDHVPWADPAAPKGGRITLGVTGSFDTLNPFVVKGNPATGLRFGAEGSNVYESLMERGLDEPFGLYGLLAETIDVAEDGRSVTFALRQQAHFSDRTPVTAADVAFSFATLAEKGLPFMRSNYRDVERVETPDPTHVRFVLKTAENRELPLILALMPVLPAHDWEGRDFEATTLAPPIGSGPYRVAKVEPGARLVLARDPDYWGANLPVRRGLYNADELRWEYFRDQNSLMEAFKKGLIDVMPEGDPAHWSQSYDFPAVADGRVVKESFTTDIPKGMTGFALNTRRPLFADVRVREAMVRLYDFEWANRNLYFGLYERQKGYFDGSELSAYGRPATPAETTLLAPHPGTVTPAVMAGTWTVPATDGSGRDRTQLKEALALLTAAGWKLDGPKLTRAGEPFVFEIMTQTRDQERLALGWQRTLAAVGIEARIRNVDAAQYEMRRRTFDFDTTMWVWPASASPGNEQIHRWSSRAAGDEGSFNLPGVRSPAVDAAIAALLAARDRDDLVAATRVLDRLLMSGSYVVPLFHLPGQWVAHWTRIEHPAKIPGTGWTLPAWWVREGSKE</sequence>
<feature type="compositionally biased region" description="Basic residues" evidence="4">
    <location>
        <begin position="1"/>
        <end position="21"/>
    </location>
</feature>
<name>A0A4Q9VE32_9HYPH</name>
<keyword evidence="3" id="KW-0732">Signal</keyword>
<dbReference type="GO" id="GO:0042884">
    <property type="term" value="P:microcin transport"/>
    <property type="evidence" value="ECO:0007669"/>
    <property type="project" value="TreeGrafter"/>
</dbReference>
<protein>
    <submittedName>
        <fullName evidence="7">ABC transporter substrate-binding protein</fullName>
    </submittedName>
</protein>
<dbReference type="EMBL" id="SJFN01000048">
    <property type="protein sequence ID" value="TBW33015.1"/>
    <property type="molecule type" value="Genomic_DNA"/>
</dbReference>
<dbReference type="Gene3D" id="3.10.105.10">
    <property type="entry name" value="Dipeptide-binding Protein, Domain 3"/>
    <property type="match status" value="1"/>
</dbReference>
<keyword evidence="5" id="KW-0472">Membrane</keyword>
<organism evidence="7 8">
    <name type="scientific">Siculibacillus lacustris</name>
    <dbReference type="NCBI Taxonomy" id="1549641"/>
    <lineage>
        <taxon>Bacteria</taxon>
        <taxon>Pseudomonadati</taxon>
        <taxon>Pseudomonadota</taxon>
        <taxon>Alphaproteobacteria</taxon>
        <taxon>Hyphomicrobiales</taxon>
        <taxon>Ancalomicrobiaceae</taxon>
        <taxon>Siculibacillus</taxon>
    </lineage>
</organism>
<accession>A0A4Q9VE32</accession>
<dbReference type="Gene3D" id="3.40.190.10">
    <property type="entry name" value="Periplasmic binding protein-like II"/>
    <property type="match status" value="1"/>
</dbReference>
<comment type="similarity">
    <text evidence="2">Belongs to the bacterial solute-binding protein 5 family.</text>
</comment>
<gene>
    <name evidence="7" type="ORF">EYW49_21050</name>
</gene>
<comment type="subcellular location">
    <subcellularLocation>
        <location evidence="1">Periplasm</location>
    </subcellularLocation>
</comment>
<keyword evidence="8" id="KW-1185">Reference proteome</keyword>
<feature type="transmembrane region" description="Helical" evidence="5">
    <location>
        <begin position="103"/>
        <end position="121"/>
    </location>
</feature>